<evidence type="ECO:0000313" key="1">
    <source>
        <dbReference type="EMBL" id="MBB6458079.1"/>
    </source>
</evidence>
<sequence>MIFPNRIEAEAEFLVHSQTIHLKKIYRTEFAECLNARDYEKICKPLSVLVHELTHWFDTTSTLWGQKYLYELYDVYYYTILHTKGVGSQREFGEIESEWWRAIKLDCEDSRILFPKYYKEYYKNEKDKFTYGAVNITYSCGVEFSIDGKVNYKKPIFFVRLLDENNLSIARIPLTVGALLESSAVCAELLSRCASIDKISQPHAKIIEKRKLHEELDYLLSSCGLVDYTVARHMVMKENNVSDILDSYLISSIISFICLNLSDNYFDRIIPPATLHFIPNDRIESFKKNRDRTFVFACLCIGCGKFSGDMSKIYSFIDSGLSVIGLPPYASIIKQSYISMLNIRDSIYHRCPTDKTLSYILSVGRSNFLKRSEENIPTNTMSLMCGNATLPKFFDAEQEIFNFGSNSLNENYFNYEYMYFLDLDINVFIGKLRDACKI</sequence>
<reference evidence="1 2" key="1">
    <citation type="submission" date="2020-08" db="EMBL/GenBank/DDBJ databases">
        <title>Genomic Encyclopedia of Type Strains, Phase IV (KMG-IV): sequencing the most valuable type-strain genomes for metagenomic binning, comparative biology and taxonomic classification.</title>
        <authorList>
            <person name="Goeker M."/>
        </authorList>
    </citation>
    <scope>NUCLEOTIDE SEQUENCE [LARGE SCALE GENOMIC DNA]</scope>
    <source>
        <strain evidence="1 2">DSM 4491</strain>
    </source>
</reference>
<dbReference type="RefSeq" id="WP_166116147.1">
    <property type="nucleotide sequence ID" value="NZ_BAABDB010000043.1"/>
</dbReference>
<keyword evidence="2" id="KW-1185">Reference proteome</keyword>
<accession>A0A841QGB1</accession>
<evidence type="ECO:0000313" key="2">
    <source>
        <dbReference type="Proteomes" id="UP000578000"/>
    </source>
</evidence>
<dbReference type="Proteomes" id="UP000578000">
    <property type="component" value="Unassembled WGS sequence"/>
</dbReference>
<comment type="caution">
    <text evidence="1">The sequence shown here is derived from an EMBL/GenBank/DDBJ whole genome shotgun (WGS) entry which is preliminary data.</text>
</comment>
<dbReference type="EMBL" id="JACHIE010000014">
    <property type="protein sequence ID" value="MBB6458079.1"/>
    <property type="molecule type" value="Genomic_DNA"/>
</dbReference>
<gene>
    <name evidence="1" type="ORF">HNR55_002684</name>
</gene>
<organism evidence="1 2">
    <name type="scientific">Acetobacter lovaniensis</name>
    <dbReference type="NCBI Taxonomy" id="104100"/>
    <lineage>
        <taxon>Bacteria</taxon>
        <taxon>Pseudomonadati</taxon>
        <taxon>Pseudomonadota</taxon>
        <taxon>Alphaproteobacteria</taxon>
        <taxon>Acetobacterales</taxon>
        <taxon>Acetobacteraceae</taxon>
        <taxon>Acetobacter</taxon>
    </lineage>
</organism>
<dbReference type="AlphaFoldDB" id="A0A841QGB1"/>
<protein>
    <submittedName>
        <fullName evidence="1">Uncharacterized protein</fullName>
    </submittedName>
</protein>
<proteinExistence type="predicted"/>
<name>A0A841QGB1_9PROT</name>